<keyword evidence="6 7" id="KW-0472">Membrane</keyword>
<dbReference type="STRING" id="1838285.SCAL_000235"/>
<dbReference type="Proteomes" id="UP000186940">
    <property type="component" value="Unassembled WGS sequence"/>
</dbReference>
<evidence type="ECO:0000256" key="6">
    <source>
        <dbReference type="ARBA" id="ARBA00023136"/>
    </source>
</evidence>
<evidence type="ECO:0000256" key="2">
    <source>
        <dbReference type="ARBA" id="ARBA00009784"/>
    </source>
</evidence>
<evidence type="ECO:0000256" key="4">
    <source>
        <dbReference type="ARBA" id="ARBA00022692"/>
    </source>
</evidence>
<feature type="transmembrane region" description="Helical" evidence="7">
    <location>
        <begin position="75"/>
        <end position="94"/>
    </location>
</feature>
<comment type="similarity">
    <text evidence="2 7">Belongs to the UPF0056 (MarC) family.</text>
</comment>
<dbReference type="AlphaFoldDB" id="A0A1F2PAX8"/>
<evidence type="ECO:0000256" key="7">
    <source>
        <dbReference type="RuleBase" id="RU362048"/>
    </source>
</evidence>
<evidence type="ECO:0000313" key="9">
    <source>
        <dbReference type="Proteomes" id="UP000186940"/>
    </source>
</evidence>
<evidence type="ECO:0000256" key="1">
    <source>
        <dbReference type="ARBA" id="ARBA00004651"/>
    </source>
</evidence>
<dbReference type="GO" id="GO:0005886">
    <property type="term" value="C:plasma membrane"/>
    <property type="evidence" value="ECO:0007669"/>
    <property type="project" value="UniProtKB-SubCell"/>
</dbReference>
<evidence type="ECO:0000256" key="5">
    <source>
        <dbReference type="ARBA" id="ARBA00022989"/>
    </source>
</evidence>
<dbReference type="PANTHER" id="PTHR33508:SF1">
    <property type="entry name" value="UPF0056 MEMBRANE PROTEIN YHCE"/>
    <property type="match status" value="1"/>
</dbReference>
<comment type="subcellular location">
    <subcellularLocation>
        <location evidence="1 7">Cell membrane</location>
        <topology evidence="1 7">Multi-pass membrane protein</topology>
    </subcellularLocation>
</comment>
<comment type="caution">
    <text evidence="8">The sequence shown here is derived from an EMBL/GenBank/DDBJ whole genome shotgun (WGS) entry which is preliminary data.</text>
</comment>
<feature type="transmembrane region" description="Helical" evidence="7">
    <location>
        <begin position="6"/>
        <end position="29"/>
    </location>
</feature>
<keyword evidence="9" id="KW-1185">Reference proteome</keyword>
<feature type="transmembrane region" description="Helical" evidence="7">
    <location>
        <begin position="188"/>
        <end position="210"/>
    </location>
</feature>
<protein>
    <recommendedName>
        <fullName evidence="7">UPF0056 membrane protein</fullName>
    </recommendedName>
</protein>
<dbReference type="PANTHER" id="PTHR33508">
    <property type="entry name" value="UPF0056 MEMBRANE PROTEIN YHCE"/>
    <property type="match status" value="1"/>
</dbReference>
<keyword evidence="5 7" id="KW-1133">Transmembrane helix</keyword>
<keyword evidence="4 7" id="KW-0812">Transmembrane</keyword>
<dbReference type="InterPro" id="IPR002771">
    <property type="entry name" value="Multi_antbiot-R_MarC"/>
</dbReference>
<organism evidence="8 9">
    <name type="scientific">Candidatus Syntropharchaeum caldarium</name>
    <dbReference type="NCBI Taxonomy" id="1838285"/>
    <lineage>
        <taxon>Archaea</taxon>
        <taxon>Methanobacteriati</taxon>
        <taxon>Methanobacteriota</taxon>
        <taxon>Stenosarchaea group</taxon>
        <taxon>Methanomicrobia</taxon>
        <taxon>Methanosarcinales</taxon>
        <taxon>ANME-2 cluster</taxon>
        <taxon>Candidatus Syntropharchaeum</taxon>
    </lineage>
</organism>
<feature type="transmembrane region" description="Helical" evidence="7">
    <location>
        <begin position="115"/>
        <end position="138"/>
    </location>
</feature>
<feature type="transmembrane region" description="Helical" evidence="7">
    <location>
        <begin position="49"/>
        <end position="69"/>
    </location>
</feature>
<dbReference type="NCBIfam" id="TIGR00427">
    <property type="entry name" value="NAAT family transporter"/>
    <property type="match status" value="1"/>
</dbReference>
<dbReference type="Pfam" id="PF01914">
    <property type="entry name" value="MarC"/>
    <property type="match status" value="1"/>
</dbReference>
<sequence length="215" mass="23602">MDAPYTFLLTSFTAIFVIVNPIGNVMVFLSLTEDNDPGERKQIAKRTAIFGSLVLLIFAIFGNYILSFFQITIDSLRVIGGILILSIAMDMMHGKMSREGHTPEEVEESGERDDISFFPMAVPMLAGPGAITTAIILMNNAATVPFKLTVLISIILVFLICWFLFCLSESIHRVLGVTGSMVITRMMGLILGAIAVQFITTGLWNIYLMLQGNIG</sequence>
<reference evidence="8" key="1">
    <citation type="submission" date="2016-05" db="EMBL/GenBank/DDBJ databases">
        <title>Microbial consortia oxidize butane by reversing methanogenesis.</title>
        <authorList>
            <person name="Laso-Perez R."/>
            <person name="Richter M."/>
            <person name="Wegener G."/>
            <person name="Musat F."/>
        </authorList>
    </citation>
    <scope>NUCLEOTIDE SEQUENCE [LARGE SCALE GENOMIC DNA]</scope>
    <source>
        <strain evidence="8">BOX2</strain>
    </source>
</reference>
<accession>A0A1F2PAX8</accession>
<keyword evidence="3" id="KW-1003">Cell membrane</keyword>
<proteinExistence type="inferred from homology"/>
<feature type="transmembrane region" description="Helical" evidence="7">
    <location>
        <begin position="144"/>
        <end position="167"/>
    </location>
</feature>
<gene>
    <name evidence="8" type="ORF">SCAL_000235</name>
</gene>
<evidence type="ECO:0000313" key="8">
    <source>
        <dbReference type="EMBL" id="OFV68559.1"/>
    </source>
</evidence>
<evidence type="ECO:0000256" key="3">
    <source>
        <dbReference type="ARBA" id="ARBA00022475"/>
    </source>
</evidence>
<name>A0A1F2PAX8_9EURY</name>
<dbReference type="EMBL" id="LYOS01000001">
    <property type="protein sequence ID" value="OFV68559.1"/>
    <property type="molecule type" value="Genomic_DNA"/>
</dbReference>